<dbReference type="Gene3D" id="1.10.8.1050">
    <property type="entry name" value="Antitoxin VbhA-like"/>
    <property type="match status" value="1"/>
</dbReference>
<evidence type="ECO:0000313" key="5">
    <source>
        <dbReference type="Proteomes" id="UP000198939"/>
    </source>
</evidence>
<sequence>MSTDPSTRKSIAQRAIDRAKAHGVPIDKDPAFIALLDEWVRGEIDIKQMRERYLDSLALQEAEQRGRLARRRARPEPSEA</sequence>
<reference evidence="2" key="1">
    <citation type="submission" date="2016-10" db="EMBL/GenBank/DDBJ databases">
        <authorList>
            <person name="de Groot N.N."/>
        </authorList>
    </citation>
    <scope>NUCLEOTIDE SEQUENCE [LARGE SCALE GENOMIC DNA]</scope>
    <source>
        <strain evidence="2">CCBAU85039</strain>
    </source>
</reference>
<dbReference type="RefSeq" id="WP_072381398.1">
    <property type="nucleotide sequence ID" value="NZ_FNXB01000058.1"/>
</dbReference>
<evidence type="ECO:0000313" key="2">
    <source>
        <dbReference type="EMBL" id="SEI19444.1"/>
    </source>
</evidence>
<dbReference type="Proteomes" id="UP000183063">
    <property type="component" value="Unassembled WGS sequence"/>
</dbReference>
<reference evidence="4" key="3">
    <citation type="submission" date="2016-10" db="EMBL/GenBank/DDBJ databases">
        <authorList>
            <person name="Wibberg D."/>
        </authorList>
    </citation>
    <scope>NUCLEOTIDE SEQUENCE [LARGE SCALE GENOMIC DNA]</scope>
</reference>
<keyword evidence="5" id="KW-1185">Reference proteome</keyword>
<reference evidence="3 5" key="2">
    <citation type="submission" date="2016-10" db="EMBL/GenBank/DDBJ databases">
        <authorList>
            <person name="Varghese N."/>
            <person name="Submissions S."/>
        </authorList>
    </citation>
    <scope>NUCLEOTIDE SEQUENCE [LARGE SCALE GENOMIC DNA]</scope>
    <source>
        <strain evidence="3 5">CGMCC 1.7071</strain>
    </source>
</reference>
<feature type="domain" description="Antitoxin VbhA" evidence="1">
    <location>
        <begin position="29"/>
        <end position="54"/>
    </location>
</feature>
<name>A0A1H8VRN4_9HYPH</name>
<dbReference type="AlphaFoldDB" id="A0A1H8VRN4"/>
<evidence type="ECO:0000313" key="4">
    <source>
        <dbReference type="Proteomes" id="UP000183063"/>
    </source>
</evidence>
<dbReference type="Proteomes" id="UP000198939">
    <property type="component" value="Unassembled WGS sequence"/>
</dbReference>
<gene>
    <name evidence="2" type="ORF">RTCCBAU85039_6156</name>
    <name evidence="3" type="ORF">SAMN05216228_104627</name>
</gene>
<dbReference type="Pfam" id="PF18495">
    <property type="entry name" value="VbhA"/>
    <property type="match status" value="1"/>
</dbReference>
<dbReference type="EMBL" id="FOCV01000046">
    <property type="protein sequence ID" value="SEP17984.1"/>
    <property type="molecule type" value="Genomic_DNA"/>
</dbReference>
<protein>
    <recommendedName>
        <fullName evidence="1">Antitoxin VbhA domain-containing protein</fullName>
    </recommendedName>
</protein>
<dbReference type="InterPro" id="IPR041535">
    <property type="entry name" value="VbhA"/>
</dbReference>
<accession>A0A1H8VRN4</accession>
<evidence type="ECO:0000313" key="3">
    <source>
        <dbReference type="EMBL" id="SEP17984.1"/>
    </source>
</evidence>
<organism evidence="2 4">
    <name type="scientific">Rhizobium tibeticum</name>
    <dbReference type="NCBI Taxonomy" id="501024"/>
    <lineage>
        <taxon>Bacteria</taxon>
        <taxon>Pseudomonadati</taxon>
        <taxon>Pseudomonadota</taxon>
        <taxon>Alphaproteobacteria</taxon>
        <taxon>Hyphomicrobiales</taxon>
        <taxon>Rhizobiaceae</taxon>
        <taxon>Rhizobium/Agrobacterium group</taxon>
        <taxon>Rhizobium</taxon>
    </lineage>
</organism>
<proteinExistence type="predicted"/>
<dbReference type="InterPro" id="IPR043038">
    <property type="entry name" value="VbhA_sf"/>
</dbReference>
<dbReference type="OrthoDB" id="8401565at2"/>
<evidence type="ECO:0000259" key="1">
    <source>
        <dbReference type="Pfam" id="PF18495"/>
    </source>
</evidence>
<dbReference type="EMBL" id="FNXB01000058">
    <property type="protein sequence ID" value="SEI19444.1"/>
    <property type="molecule type" value="Genomic_DNA"/>
</dbReference>